<dbReference type="PANTHER" id="PTHR43378">
    <property type="entry name" value="UDP-3-O-ACYLGLUCOSAMINE N-ACYLTRANSFERASE"/>
    <property type="match status" value="1"/>
</dbReference>
<keyword evidence="2 7" id="KW-0441">Lipid A biosynthesis</keyword>
<dbReference type="Gene3D" id="1.20.5.170">
    <property type="match status" value="1"/>
</dbReference>
<dbReference type="Proteomes" id="UP001595476">
    <property type="component" value="Unassembled WGS sequence"/>
</dbReference>
<evidence type="ECO:0000256" key="2">
    <source>
        <dbReference type="ARBA" id="ARBA00022556"/>
    </source>
</evidence>
<dbReference type="Gene3D" id="2.160.10.10">
    <property type="entry name" value="Hexapeptide repeat proteins"/>
    <property type="match status" value="1"/>
</dbReference>
<dbReference type="NCBIfam" id="TIGR01853">
    <property type="entry name" value="lipid_A_lpxD"/>
    <property type="match status" value="1"/>
</dbReference>
<dbReference type="SUPFAM" id="SSF51161">
    <property type="entry name" value="Trimeric LpxA-like enzymes"/>
    <property type="match status" value="1"/>
</dbReference>
<dbReference type="GO" id="GO:0103118">
    <property type="term" value="F:UDP-3-O-[(3R)-3-hydroxyacyl]-glucosamine N-acyltransferase activity"/>
    <property type="evidence" value="ECO:0007669"/>
    <property type="project" value="UniProtKB-EC"/>
</dbReference>
<keyword evidence="3 7" id="KW-0808">Transferase</keyword>
<dbReference type="Gene3D" id="3.40.1390.10">
    <property type="entry name" value="MurE/MurF, N-terminal domain"/>
    <property type="match status" value="1"/>
</dbReference>
<keyword evidence="1 7" id="KW-0444">Lipid biosynthesis</keyword>
<keyword evidence="4 7" id="KW-0677">Repeat</keyword>
<keyword evidence="6 7" id="KW-0012">Acyltransferase</keyword>
<name>A0ABV7HD51_9GAMM</name>
<evidence type="ECO:0000313" key="10">
    <source>
        <dbReference type="Proteomes" id="UP001595476"/>
    </source>
</evidence>
<dbReference type="PROSITE" id="PS00101">
    <property type="entry name" value="HEXAPEP_TRANSFERASES"/>
    <property type="match status" value="1"/>
</dbReference>
<comment type="function">
    <text evidence="7">Catalyzes the N-acylation of UDP-3-O-acylglucosamine using 3-hydroxyacyl-ACP as the acyl donor. Is involved in the biosynthesis of lipid A, a phosphorylated glycolipid that anchors the lipopolysaccharide to the outer membrane of the cell.</text>
</comment>
<evidence type="ECO:0000256" key="4">
    <source>
        <dbReference type="ARBA" id="ARBA00022737"/>
    </source>
</evidence>
<comment type="similarity">
    <text evidence="7">Belongs to the transferase hexapeptide repeat family. LpxD subfamily.</text>
</comment>
<comment type="caution">
    <text evidence="9">The sequence shown here is derived from an EMBL/GenBank/DDBJ whole genome shotgun (WGS) entry which is preliminary data.</text>
</comment>
<reference evidence="10" key="1">
    <citation type="journal article" date="2019" name="Int. J. Syst. Evol. Microbiol.">
        <title>The Global Catalogue of Microorganisms (GCM) 10K type strain sequencing project: providing services to taxonomists for standard genome sequencing and annotation.</title>
        <authorList>
            <consortium name="The Broad Institute Genomics Platform"/>
            <consortium name="The Broad Institute Genome Sequencing Center for Infectious Disease"/>
            <person name="Wu L."/>
            <person name="Ma J."/>
        </authorList>
    </citation>
    <scope>NUCLEOTIDE SEQUENCE [LARGE SCALE GENOMIC DNA]</scope>
    <source>
        <strain evidence="10">KCTC 52438</strain>
    </source>
</reference>
<gene>
    <name evidence="7 9" type="primary">lpxD</name>
    <name evidence="9" type="ORF">ACFOEK_05440</name>
</gene>
<evidence type="ECO:0000256" key="3">
    <source>
        <dbReference type="ARBA" id="ARBA00022679"/>
    </source>
</evidence>
<comment type="subunit">
    <text evidence="7">Homotrimer.</text>
</comment>
<evidence type="ECO:0000256" key="1">
    <source>
        <dbReference type="ARBA" id="ARBA00022516"/>
    </source>
</evidence>
<dbReference type="HAMAP" id="MF_00523">
    <property type="entry name" value="LpxD"/>
    <property type="match status" value="1"/>
</dbReference>
<sequence>MSKTLQQISDFLGADLRGDASLEVRGLAPLDKAQAGEITFLSDNKYLSKLAECQATAVILPEKLADQFDGAVLVLDNPYLAFSKLSHLFDPAPVLDTNIHPTAVIADSAKLGEGVHIGPYVVVDEGAEIGAHSQLMAHVVVGANSKLGEQCRLFPRVTVYHGVEMGNQVTIQSGAIIGSDGFGFANDKGEWHKIAQIGGVKIGNRVEIGANTTIDRGAIDDTIIEDNVILDNQIQIAHNVKIGYGSAMAACSGIAGSTEVGKYCVIGGGSCISGHLKIADGVQMTGMAAITGNIKEAGVYSSGTGYQETKQWRKSVVRYRQLDDMARSIKALERELAELKGSE</sequence>
<evidence type="ECO:0000259" key="8">
    <source>
        <dbReference type="Pfam" id="PF04613"/>
    </source>
</evidence>
<evidence type="ECO:0000313" key="9">
    <source>
        <dbReference type="EMBL" id="MFC3150458.1"/>
    </source>
</evidence>
<evidence type="ECO:0000256" key="6">
    <source>
        <dbReference type="ARBA" id="ARBA00023315"/>
    </source>
</evidence>
<keyword evidence="5 7" id="KW-0443">Lipid metabolism</keyword>
<proteinExistence type="inferred from homology"/>
<dbReference type="Pfam" id="PF04613">
    <property type="entry name" value="LpxD"/>
    <property type="match status" value="1"/>
</dbReference>
<dbReference type="InterPro" id="IPR020573">
    <property type="entry name" value="UDP_GlcNAc_AcTrfase_non-rep"/>
</dbReference>
<comment type="pathway">
    <text evidence="7">Bacterial outer membrane biogenesis; LPS lipid A biosynthesis.</text>
</comment>
<dbReference type="InterPro" id="IPR007691">
    <property type="entry name" value="LpxD"/>
</dbReference>
<dbReference type="PANTHER" id="PTHR43378:SF2">
    <property type="entry name" value="UDP-3-O-ACYLGLUCOSAMINE N-ACYLTRANSFERASE 1, MITOCHONDRIAL-RELATED"/>
    <property type="match status" value="1"/>
</dbReference>
<feature type="active site" description="Proton acceptor" evidence="7">
    <location>
        <position position="238"/>
    </location>
</feature>
<dbReference type="NCBIfam" id="NF002060">
    <property type="entry name" value="PRK00892.1"/>
    <property type="match status" value="1"/>
</dbReference>
<evidence type="ECO:0000256" key="7">
    <source>
        <dbReference type="HAMAP-Rule" id="MF_00523"/>
    </source>
</evidence>
<feature type="domain" description="UDP-3-O-[3-hydroxymyristoyl] glucosamine N-acyltransferase non-repeat region" evidence="8">
    <location>
        <begin position="22"/>
        <end position="88"/>
    </location>
</feature>
<dbReference type="InterPro" id="IPR018357">
    <property type="entry name" value="Hexapep_transf_CS"/>
</dbReference>
<dbReference type="RefSeq" id="WP_386717287.1">
    <property type="nucleotide sequence ID" value="NZ_JBHRSZ010000002.1"/>
</dbReference>
<evidence type="ECO:0000256" key="5">
    <source>
        <dbReference type="ARBA" id="ARBA00023098"/>
    </source>
</evidence>
<organism evidence="9 10">
    <name type="scientific">Litoribrevibacter euphylliae</name>
    <dbReference type="NCBI Taxonomy" id="1834034"/>
    <lineage>
        <taxon>Bacteria</taxon>
        <taxon>Pseudomonadati</taxon>
        <taxon>Pseudomonadota</taxon>
        <taxon>Gammaproteobacteria</taxon>
        <taxon>Oceanospirillales</taxon>
        <taxon>Oceanospirillaceae</taxon>
        <taxon>Litoribrevibacter</taxon>
    </lineage>
</organism>
<dbReference type="EC" id="2.3.1.191" evidence="7"/>
<dbReference type="CDD" id="cd03352">
    <property type="entry name" value="LbH_LpxD"/>
    <property type="match status" value="1"/>
</dbReference>
<keyword evidence="10" id="KW-1185">Reference proteome</keyword>
<accession>A0ABV7HD51</accession>
<dbReference type="InterPro" id="IPR011004">
    <property type="entry name" value="Trimer_LpxA-like_sf"/>
</dbReference>
<protein>
    <recommendedName>
        <fullName evidence="7">UDP-3-O-acylglucosamine N-acyltransferase</fullName>
        <ecNumber evidence="7">2.3.1.191</ecNumber>
    </recommendedName>
</protein>
<comment type="catalytic activity">
    <reaction evidence="7">
        <text>a UDP-3-O-[(3R)-3-hydroxyacyl]-alpha-D-glucosamine + a (3R)-hydroxyacyl-[ACP] = a UDP-2-N,3-O-bis[(3R)-3-hydroxyacyl]-alpha-D-glucosamine + holo-[ACP] + H(+)</text>
        <dbReference type="Rhea" id="RHEA:53836"/>
        <dbReference type="Rhea" id="RHEA-COMP:9685"/>
        <dbReference type="Rhea" id="RHEA-COMP:9945"/>
        <dbReference type="ChEBI" id="CHEBI:15378"/>
        <dbReference type="ChEBI" id="CHEBI:64479"/>
        <dbReference type="ChEBI" id="CHEBI:78827"/>
        <dbReference type="ChEBI" id="CHEBI:137740"/>
        <dbReference type="ChEBI" id="CHEBI:137748"/>
        <dbReference type="EC" id="2.3.1.191"/>
    </reaction>
</comment>
<dbReference type="EMBL" id="JBHRSZ010000002">
    <property type="protein sequence ID" value="MFC3150458.1"/>
    <property type="molecule type" value="Genomic_DNA"/>
</dbReference>